<sequence>MSETEGERSRSRRKRGNGRQGHRAPDAPGGGEEAEGRQSRAEGRWLRRPRHGRSEDLRADKAVLCDQCPSVVVKDRATGAPWEGRTVASLTRWPLCPLAISEPALMKSQNSFGLEAWSHSAGGDAGYL</sequence>
<evidence type="ECO:0000256" key="1">
    <source>
        <dbReference type="SAM" id="MobiDB-lite"/>
    </source>
</evidence>
<reference evidence="2 3" key="1">
    <citation type="journal article" date="2020" name="Nature">
        <title>Six reference-quality genomes reveal evolution of bat adaptations.</title>
        <authorList>
            <person name="Jebb D."/>
            <person name="Huang Z."/>
            <person name="Pippel M."/>
            <person name="Hughes G.M."/>
            <person name="Lavrichenko K."/>
            <person name="Devanna P."/>
            <person name="Winkler S."/>
            <person name="Jermiin L.S."/>
            <person name="Skirmuntt E.C."/>
            <person name="Katzourakis A."/>
            <person name="Burkitt-Gray L."/>
            <person name="Ray D.A."/>
            <person name="Sullivan K.A.M."/>
            <person name="Roscito J.G."/>
            <person name="Kirilenko B.M."/>
            <person name="Davalos L.M."/>
            <person name="Corthals A.P."/>
            <person name="Power M.L."/>
            <person name="Jones G."/>
            <person name="Ransome R.D."/>
            <person name="Dechmann D.K.N."/>
            <person name="Locatelli A.G."/>
            <person name="Puechmaille S.J."/>
            <person name="Fedrigo O."/>
            <person name="Jarvis E.D."/>
            <person name="Hiller M."/>
            <person name="Vernes S.C."/>
            <person name="Myers E.W."/>
            <person name="Teeling E.C."/>
        </authorList>
    </citation>
    <scope>NUCLEOTIDE SEQUENCE [LARGE SCALE GENOMIC DNA]</scope>
    <source>
        <strain evidence="2">MRouAeg1</strain>
        <tissue evidence="2">Muscle</tissue>
    </source>
</reference>
<feature type="compositionally biased region" description="Basic residues" evidence="1">
    <location>
        <begin position="10"/>
        <end position="22"/>
    </location>
</feature>
<feature type="compositionally biased region" description="Basic and acidic residues" evidence="1">
    <location>
        <begin position="34"/>
        <end position="45"/>
    </location>
</feature>
<name>A0A7J8HRN6_ROUAE</name>
<feature type="region of interest" description="Disordered" evidence="1">
    <location>
        <begin position="1"/>
        <end position="57"/>
    </location>
</feature>
<accession>A0A7J8HRN6</accession>
<protein>
    <submittedName>
        <fullName evidence="2">Uncharacterized protein</fullName>
    </submittedName>
</protein>
<dbReference type="AlphaFoldDB" id="A0A7J8HRN6"/>
<evidence type="ECO:0000313" key="3">
    <source>
        <dbReference type="Proteomes" id="UP000593571"/>
    </source>
</evidence>
<dbReference type="Proteomes" id="UP000593571">
    <property type="component" value="Unassembled WGS sequence"/>
</dbReference>
<organism evidence="2 3">
    <name type="scientific">Rousettus aegyptiacus</name>
    <name type="common">Egyptian fruit bat</name>
    <name type="synonym">Pteropus aegyptiacus</name>
    <dbReference type="NCBI Taxonomy" id="9407"/>
    <lineage>
        <taxon>Eukaryota</taxon>
        <taxon>Metazoa</taxon>
        <taxon>Chordata</taxon>
        <taxon>Craniata</taxon>
        <taxon>Vertebrata</taxon>
        <taxon>Euteleostomi</taxon>
        <taxon>Mammalia</taxon>
        <taxon>Eutheria</taxon>
        <taxon>Laurasiatheria</taxon>
        <taxon>Chiroptera</taxon>
        <taxon>Yinpterochiroptera</taxon>
        <taxon>Pteropodoidea</taxon>
        <taxon>Pteropodidae</taxon>
        <taxon>Rousettinae</taxon>
        <taxon>Rousettus</taxon>
    </lineage>
</organism>
<comment type="caution">
    <text evidence="2">The sequence shown here is derived from an EMBL/GenBank/DDBJ whole genome shotgun (WGS) entry which is preliminary data.</text>
</comment>
<evidence type="ECO:0000313" key="2">
    <source>
        <dbReference type="EMBL" id="KAF6475024.1"/>
    </source>
</evidence>
<dbReference type="EMBL" id="JACASE010000004">
    <property type="protein sequence ID" value="KAF6475024.1"/>
    <property type="molecule type" value="Genomic_DNA"/>
</dbReference>
<keyword evidence="3" id="KW-1185">Reference proteome</keyword>
<proteinExistence type="predicted"/>
<gene>
    <name evidence="2" type="ORF">HJG63_011117</name>
</gene>